<dbReference type="PANTHER" id="PTHR30258">
    <property type="entry name" value="TYPE II SECRETION SYSTEM PROTEIN GSPE-RELATED"/>
    <property type="match status" value="1"/>
</dbReference>
<proteinExistence type="inferred from homology"/>
<name>A0AB36AE05_LIMRT</name>
<evidence type="ECO:0000313" key="6">
    <source>
        <dbReference type="Proteomes" id="UP000441557"/>
    </source>
</evidence>
<evidence type="ECO:0000256" key="2">
    <source>
        <dbReference type="ARBA" id="ARBA00022741"/>
    </source>
</evidence>
<dbReference type="GO" id="GO:0005886">
    <property type="term" value="C:plasma membrane"/>
    <property type="evidence" value="ECO:0007669"/>
    <property type="project" value="TreeGrafter"/>
</dbReference>
<dbReference type="InterPro" id="IPR001482">
    <property type="entry name" value="T2SS/T4SS_dom"/>
</dbReference>
<dbReference type="Pfam" id="PF00437">
    <property type="entry name" value="T2SSE"/>
    <property type="match status" value="1"/>
</dbReference>
<dbReference type="Gene3D" id="3.30.450.90">
    <property type="match status" value="1"/>
</dbReference>
<dbReference type="InterPro" id="IPR027417">
    <property type="entry name" value="P-loop_NTPase"/>
</dbReference>
<comment type="caution">
    <text evidence="5">The sequence shown here is derived from an EMBL/GenBank/DDBJ whole genome shotgun (WGS) entry which is preliminary data.</text>
</comment>
<evidence type="ECO:0000259" key="4">
    <source>
        <dbReference type="SMART" id="SM00382"/>
    </source>
</evidence>
<dbReference type="SUPFAM" id="SSF52540">
    <property type="entry name" value="P-loop containing nucleoside triphosphate hydrolases"/>
    <property type="match status" value="1"/>
</dbReference>
<dbReference type="AlphaFoldDB" id="A0AB36AE05"/>
<feature type="domain" description="AAA+ ATPase" evidence="4">
    <location>
        <begin position="130"/>
        <end position="296"/>
    </location>
</feature>
<evidence type="ECO:0000256" key="1">
    <source>
        <dbReference type="ARBA" id="ARBA00006611"/>
    </source>
</evidence>
<evidence type="ECO:0000313" key="5">
    <source>
        <dbReference type="EMBL" id="MRG83909.1"/>
    </source>
</evidence>
<dbReference type="CDD" id="cd01129">
    <property type="entry name" value="PulE-GspE-like"/>
    <property type="match status" value="1"/>
</dbReference>
<gene>
    <name evidence="5" type="ORF">GIX80_05790</name>
</gene>
<dbReference type="Proteomes" id="UP000441557">
    <property type="component" value="Unassembled WGS sequence"/>
</dbReference>
<dbReference type="PANTHER" id="PTHR30258:SF2">
    <property type="entry name" value="COMG OPERON PROTEIN 1"/>
    <property type="match status" value="1"/>
</dbReference>
<protein>
    <submittedName>
        <fullName evidence="5">Secretion protein E</fullName>
    </submittedName>
</protein>
<sequence length="325" mass="37295">MPSFEEELTRMIRKQPSDLYILPHDRYYQLSLAIKGTLLPFKQVTRDYGQRFISYLKYCANMAVSEHRRPQLGAFRFTYARQKINLRLSSVGDYQGRESLVIRFIYPLNDIRFNFLVPHQWEILQKYRQQRGLILFAGPMGAGKTTTMYQLARQLLPKQIVLTIEDPVEIDHPGFIQLQVNELAGMDYESLLKLGLRHRPDVFIIGEIRDSQTAAMSVQAALSGHLVLGTIHARNAYGVVSRLQQLGIDSYYLQQVLTAVSYQRLIPLVNGEQAILCDLLNRHQFSDLLNDTKKGGMSDEWAKALQQAVENGEITENTARQYQQG</sequence>
<organism evidence="5 6">
    <name type="scientific">Limosilactobacillus reuteri</name>
    <name type="common">Lactobacillus reuteri</name>
    <dbReference type="NCBI Taxonomy" id="1598"/>
    <lineage>
        <taxon>Bacteria</taxon>
        <taxon>Bacillati</taxon>
        <taxon>Bacillota</taxon>
        <taxon>Bacilli</taxon>
        <taxon>Lactobacillales</taxon>
        <taxon>Lactobacillaceae</taxon>
        <taxon>Limosilactobacillus</taxon>
    </lineage>
</organism>
<dbReference type="GO" id="GO:0005524">
    <property type="term" value="F:ATP binding"/>
    <property type="evidence" value="ECO:0007669"/>
    <property type="project" value="UniProtKB-KW"/>
</dbReference>
<keyword evidence="3" id="KW-0067">ATP-binding</keyword>
<reference evidence="5 6" key="1">
    <citation type="submission" date="2019-11" db="EMBL/GenBank/DDBJ databases">
        <title>Draft genome sequence of 12 host-associated Lactobacillus reuteri rodent strains.</title>
        <authorList>
            <person name="Zhang S."/>
            <person name="Ozcam M."/>
            <person name="Van Pijkeren J.P."/>
        </authorList>
    </citation>
    <scope>NUCLEOTIDE SEQUENCE [LARGE SCALE GENOMIC DNA]</scope>
    <source>
        <strain evidence="5 6">L1604-1</strain>
    </source>
</reference>
<comment type="similarity">
    <text evidence="1">Belongs to the GSP E family.</text>
</comment>
<accession>A0AB36AE05</accession>
<keyword evidence="2" id="KW-0547">Nucleotide-binding</keyword>
<dbReference type="NCBIfam" id="NF041000">
    <property type="entry name" value="ATPase_ComGA"/>
    <property type="match status" value="1"/>
</dbReference>
<dbReference type="InterPro" id="IPR003593">
    <property type="entry name" value="AAA+_ATPase"/>
</dbReference>
<dbReference type="InterPro" id="IPR047667">
    <property type="entry name" value="ATPase_ComGA"/>
</dbReference>
<dbReference type="RefSeq" id="WP_153706348.1">
    <property type="nucleotide sequence ID" value="NZ_JAFFPO010000001.1"/>
</dbReference>
<dbReference type="EMBL" id="WJMZ01000004">
    <property type="protein sequence ID" value="MRG83909.1"/>
    <property type="molecule type" value="Genomic_DNA"/>
</dbReference>
<evidence type="ECO:0000256" key="3">
    <source>
        <dbReference type="ARBA" id="ARBA00022840"/>
    </source>
</evidence>
<dbReference type="Gene3D" id="3.40.50.300">
    <property type="entry name" value="P-loop containing nucleotide triphosphate hydrolases"/>
    <property type="match status" value="1"/>
</dbReference>
<dbReference type="SMART" id="SM00382">
    <property type="entry name" value="AAA"/>
    <property type="match status" value="1"/>
</dbReference>
<dbReference type="GO" id="GO:0016887">
    <property type="term" value="F:ATP hydrolysis activity"/>
    <property type="evidence" value="ECO:0007669"/>
    <property type="project" value="TreeGrafter"/>
</dbReference>